<dbReference type="Pfam" id="PF00005">
    <property type="entry name" value="ABC_tran"/>
    <property type="match status" value="1"/>
</dbReference>
<organism evidence="11 12">
    <name type="scientific">Saccharopolyspora rectivirgula</name>
    <dbReference type="NCBI Taxonomy" id="28042"/>
    <lineage>
        <taxon>Bacteria</taxon>
        <taxon>Bacillati</taxon>
        <taxon>Actinomycetota</taxon>
        <taxon>Actinomycetes</taxon>
        <taxon>Pseudonocardiales</taxon>
        <taxon>Pseudonocardiaceae</taxon>
        <taxon>Saccharopolyspora</taxon>
    </lineage>
</organism>
<keyword evidence="8" id="KW-0046">Antibiotic resistance</keyword>
<evidence type="ECO:0000256" key="5">
    <source>
        <dbReference type="ARBA" id="ARBA00022840"/>
    </source>
</evidence>
<dbReference type="Gene3D" id="3.40.50.300">
    <property type="entry name" value="P-loop containing nucleotide triphosphate hydrolases"/>
    <property type="match status" value="1"/>
</dbReference>
<dbReference type="GO" id="GO:0005886">
    <property type="term" value="C:plasma membrane"/>
    <property type="evidence" value="ECO:0007669"/>
    <property type="project" value="UniProtKB-SubCell"/>
</dbReference>
<comment type="subcellular location">
    <subcellularLocation>
        <location evidence="1">Cell membrane</location>
        <topology evidence="1">Peripheral membrane protein</topology>
        <orientation evidence="1">Cytoplasmic side</orientation>
    </subcellularLocation>
</comment>
<dbReference type="PANTHER" id="PTHR42711:SF19">
    <property type="entry name" value="DOXORUBICIN RESISTANCE ATP-BINDING PROTEIN DRRA"/>
    <property type="match status" value="1"/>
</dbReference>
<keyword evidence="5" id="KW-0067">ATP-binding</keyword>
<evidence type="ECO:0000256" key="7">
    <source>
        <dbReference type="ARBA" id="ARBA00023136"/>
    </source>
</evidence>
<dbReference type="InterPro" id="IPR050763">
    <property type="entry name" value="ABC_transporter_ATP-binding"/>
</dbReference>
<name>A0A073AY35_9PSEU</name>
<evidence type="ECO:0000256" key="1">
    <source>
        <dbReference type="ARBA" id="ARBA00004413"/>
    </source>
</evidence>
<dbReference type="RefSeq" id="WP_029722891.1">
    <property type="nucleotide sequence ID" value="NZ_JAJUIW010000018.1"/>
</dbReference>
<dbReference type="GO" id="GO:0046677">
    <property type="term" value="P:response to antibiotic"/>
    <property type="evidence" value="ECO:0007669"/>
    <property type="project" value="UniProtKB-KW"/>
</dbReference>
<dbReference type="SUPFAM" id="SSF52540">
    <property type="entry name" value="P-loop containing nucleoside triphosphate hydrolases"/>
    <property type="match status" value="1"/>
</dbReference>
<dbReference type="eggNOG" id="COG1131">
    <property type="taxonomic scope" value="Bacteria"/>
</dbReference>
<evidence type="ECO:0000313" key="12">
    <source>
        <dbReference type="Proteomes" id="UP000031419"/>
    </source>
</evidence>
<dbReference type="Proteomes" id="UP000031419">
    <property type="component" value="Unassembled WGS sequence"/>
</dbReference>
<evidence type="ECO:0000259" key="10">
    <source>
        <dbReference type="PROSITE" id="PS50893"/>
    </source>
</evidence>
<dbReference type="GO" id="GO:0016887">
    <property type="term" value="F:ATP hydrolysis activity"/>
    <property type="evidence" value="ECO:0007669"/>
    <property type="project" value="InterPro"/>
</dbReference>
<dbReference type="GO" id="GO:0005524">
    <property type="term" value="F:ATP binding"/>
    <property type="evidence" value="ECO:0007669"/>
    <property type="project" value="UniProtKB-KW"/>
</dbReference>
<accession>A0A073AY35</accession>
<dbReference type="InterPro" id="IPR017871">
    <property type="entry name" value="ABC_transporter-like_CS"/>
</dbReference>
<evidence type="ECO:0000256" key="6">
    <source>
        <dbReference type="ARBA" id="ARBA00022967"/>
    </source>
</evidence>
<evidence type="ECO:0000256" key="8">
    <source>
        <dbReference type="ARBA" id="ARBA00023251"/>
    </source>
</evidence>
<reference evidence="11 12" key="1">
    <citation type="submission" date="2014-06" db="EMBL/GenBank/DDBJ databases">
        <title>Saccharopolyspora rectivirgula DSM-43113 Genome sequencing.</title>
        <authorList>
            <person name="Barrera C."/>
            <person name="Millon L."/>
            <person name="Rognon B."/>
            <person name="Zaugg C."/>
            <person name="Monod M."/>
        </authorList>
    </citation>
    <scope>NUCLEOTIDE SEQUENCE [LARGE SCALE GENOMIC DNA]</scope>
    <source>
        <strain evidence="11 12">DSM 43113</strain>
    </source>
</reference>
<dbReference type="NCBIfam" id="TIGR01188">
    <property type="entry name" value="drrA"/>
    <property type="match status" value="1"/>
</dbReference>
<dbReference type="PROSITE" id="PS50893">
    <property type="entry name" value="ABC_TRANSPORTER_2"/>
    <property type="match status" value="1"/>
</dbReference>
<dbReference type="GO" id="GO:1900753">
    <property type="term" value="P:doxorubicin transport"/>
    <property type="evidence" value="ECO:0007669"/>
    <property type="project" value="InterPro"/>
</dbReference>
<dbReference type="STRING" id="28042.GU90_13545"/>
<comment type="similarity">
    <text evidence="9">Belongs to the ABC transporter superfamily. Drug exporter-1 (DrugE1) (TC 3.A.1.105) family.</text>
</comment>
<gene>
    <name evidence="11" type="ORF">GU90_13545</name>
</gene>
<dbReference type="InterPro" id="IPR027417">
    <property type="entry name" value="P-loop_NTPase"/>
</dbReference>
<feature type="domain" description="ABC transporter" evidence="10">
    <location>
        <begin position="6"/>
        <end position="236"/>
    </location>
</feature>
<keyword evidence="6" id="KW-1278">Translocase</keyword>
<keyword evidence="3" id="KW-1003">Cell membrane</keyword>
<evidence type="ECO:0000256" key="2">
    <source>
        <dbReference type="ARBA" id="ARBA00022448"/>
    </source>
</evidence>
<evidence type="ECO:0000256" key="9">
    <source>
        <dbReference type="ARBA" id="ARBA00049985"/>
    </source>
</evidence>
<dbReference type="InterPro" id="IPR005894">
    <property type="entry name" value="DrrA"/>
</dbReference>
<dbReference type="PROSITE" id="PS00211">
    <property type="entry name" value="ABC_TRANSPORTER_1"/>
    <property type="match status" value="1"/>
</dbReference>
<protein>
    <submittedName>
        <fullName evidence="11">ABC transporter</fullName>
    </submittedName>
</protein>
<proteinExistence type="inferred from homology"/>
<dbReference type="EMBL" id="JNVU01000031">
    <property type="protein sequence ID" value="KEI43982.1"/>
    <property type="molecule type" value="Genomic_DNA"/>
</dbReference>
<keyword evidence="4" id="KW-0547">Nucleotide-binding</keyword>
<comment type="caution">
    <text evidence="11">The sequence shown here is derived from an EMBL/GenBank/DDBJ whole genome shotgun (WGS) entry which is preliminary data.</text>
</comment>
<dbReference type="FunFam" id="3.40.50.300:FF:000589">
    <property type="entry name" value="ABC transporter, ATP-binding subunit"/>
    <property type="match status" value="1"/>
</dbReference>
<keyword evidence="2" id="KW-0813">Transport</keyword>
<sequence length="315" mass="34050">MTTPIIEVEHLSKSFGEVQALQDVTFSVPQGTVLGLLGHNGAGKTTLINILSTLLPPSSGTARVAGFDVSSQGNEVRSRIGLTGQFASVDEQLSGFDNLLLIGRLLGASRRQARQRAEELLELFSLTKAARRPARTYSGGMRRRLDLAASLVGRPNVVFLDEPTTGLDPVSRMDMWQIVESMVAQGTTVLLTTQYLEEADRLADSITVLSAGQVIAAGTSEELKSRVGQRTITATFRRPSEAQRAAEQLRKAGMEVTRDEQQAAVTIPVARARELADVVRVLDAADVEADDLTLREPTLDDVYLALTHRTPASTN</sequence>
<dbReference type="OrthoDB" id="9804819at2"/>
<evidence type="ECO:0000256" key="4">
    <source>
        <dbReference type="ARBA" id="ARBA00022741"/>
    </source>
</evidence>
<dbReference type="InterPro" id="IPR003439">
    <property type="entry name" value="ABC_transporter-like_ATP-bd"/>
</dbReference>
<dbReference type="AlphaFoldDB" id="A0A073AY35"/>
<dbReference type="InterPro" id="IPR003593">
    <property type="entry name" value="AAA+_ATPase"/>
</dbReference>
<evidence type="ECO:0000313" key="11">
    <source>
        <dbReference type="EMBL" id="KEI43982.1"/>
    </source>
</evidence>
<keyword evidence="12" id="KW-1185">Reference proteome</keyword>
<dbReference type="GO" id="GO:0043215">
    <property type="term" value="P:daunorubicin transport"/>
    <property type="evidence" value="ECO:0007669"/>
    <property type="project" value="InterPro"/>
</dbReference>
<keyword evidence="7" id="KW-0472">Membrane</keyword>
<evidence type="ECO:0000256" key="3">
    <source>
        <dbReference type="ARBA" id="ARBA00022475"/>
    </source>
</evidence>
<dbReference type="SMART" id="SM00382">
    <property type="entry name" value="AAA"/>
    <property type="match status" value="1"/>
</dbReference>
<dbReference type="PANTHER" id="PTHR42711">
    <property type="entry name" value="ABC TRANSPORTER ATP-BINDING PROTEIN"/>
    <property type="match status" value="1"/>
</dbReference>